<keyword evidence="1" id="KW-0732">Signal</keyword>
<dbReference type="EnsemblMetazoa" id="AEPI015506-RA">
    <property type="protein sequence ID" value="AEPI015506-PA"/>
    <property type="gene ID" value="AEPI015506"/>
</dbReference>
<dbReference type="PANTHER" id="PTHR20898:SF0">
    <property type="entry name" value="DAEDALUS ON 3-RELATED"/>
    <property type="match status" value="1"/>
</dbReference>
<feature type="chain" id="PRO_5039941452" evidence="1">
    <location>
        <begin position="33"/>
        <end position="155"/>
    </location>
</feature>
<dbReference type="PANTHER" id="PTHR20898">
    <property type="entry name" value="DAEDALUS ON 3-RELATED-RELATED"/>
    <property type="match status" value="1"/>
</dbReference>
<dbReference type="AlphaFoldDB" id="A0A9I3FHB8"/>
<protein>
    <submittedName>
        <fullName evidence="2">Uncharacterized protein</fullName>
    </submittedName>
</protein>
<organism evidence="2 3">
    <name type="scientific">Anopheles epiroticus</name>
    <dbReference type="NCBI Taxonomy" id="199890"/>
    <lineage>
        <taxon>Eukaryota</taxon>
        <taxon>Metazoa</taxon>
        <taxon>Ecdysozoa</taxon>
        <taxon>Arthropoda</taxon>
        <taxon>Hexapoda</taxon>
        <taxon>Insecta</taxon>
        <taxon>Pterygota</taxon>
        <taxon>Neoptera</taxon>
        <taxon>Endopterygota</taxon>
        <taxon>Diptera</taxon>
        <taxon>Nematocera</taxon>
        <taxon>Culicoidea</taxon>
        <taxon>Culicidae</taxon>
        <taxon>Anophelinae</taxon>
        <taxon>Anopheles</taxon>
    </lineage>
</organism>
<proteinExistence type="predicted"/>
<reference evidence="3" key="1">
    <citation type="submission" date="2013-03" db="EMBL/GenBank/DDBJ databases">
        <title>The Genome Sequence of Anopheles epiroticus epiroticus2.</title>
        <authorList>
            <consortium name="The Broad Institute Genomics Platform"/>
            <person name="Neafsey D.E."/>
            <person name="Howell P."/>
            <person name="Walker B."/>
            <person name="Young S.K."/>
            <person name="Zeng Q."/>
            <person name="Gargeya S."/>
            <person name="Fitzgerald M."/>
            <person name="Haas B."/>
            <person name="Abouelleil A."/>
            <person name="Allen A.W."/>
            <person name="Alvarado L."/>
            <person name="Arachchi H.M."/>
            <person name="Berlin A.M."/>
            <person name="Chapman S.B."/>
            <person name="Gainer-Dewar J."/>
            <person name="Goldberg J."/>
            <person name="Griggs A."/>
            <person name="Gujja S."/>
            <person name="Hansen M."/>
            <person name="Howarth C."/>
            <person name="Imamovic A."/>
            <person name="Ireland A."/>
            <person name="Larimer J."/>
            <person name="McCowan C."/>
            <person name="Murphy C."/>
            <person name="Pearson M."/>
            <person name="Poon T.W."/>
            <person name="Priest M."/>
            <person name="Roberts A."/>
            <person name="Saif S."/>
            <person name="Shea T."/>
            <person name="Sisk P."/>
            <person name="Sykes S."/>
            <person name="Wortman J."/>
            <person name="Nusbaum C."/>
            <person name="Birren B."/>
        </authorList>
    </citation>
    <scope>NUCLEOTIDE SEQUENCE [LARGE SCALE GENOMIC DNA]</scope>
    <source>
        <strain evidence="3">Epiroticus2</strain>
    </source>
</reference>
<evidence type="ECO:0000256" key="1">
    <source>
        <dbReference type="SAM" id="SignalP"/>
    </source>
</evidence>
<feature type="signal peptide" evidence="1">
    <location>
        <begin position="1"/>
        <end position="32"/>
    </location>
</feature>
<sequence>MGPLSLKQRHCVLLCFILQAFLWSLLVKPTAQLSRKPVRGAVSHQMRITKMQCIHTPYKYTKLHYCYMVQMPNGKVGLNASITISIPINYLGISVKVFYKYTTYRPFMIDWSMEYCQAARKANYNPSTAIIMKVLEETLPDLYYPCPHGVSKIYV</sequence>
<dbReference type="Proteomes" id="UP000075885">
    <property type="component" value="Unassembled WGS sequence"/>
</dbReference>
<name>A0A9I3FHB8_9DIPT</name>
<reference evidence="2" key="2">
    <citation type="submission" date="2023-03" db="UniProtKB">
        <authorList>
            <consortium name="EnsemblMetazoa"/>
        </authorList>
    </citation>
    <scope>IDENTIFICATION</scope>
    <source>
        <strain evidence="2">Epiroticus2</strain>
    </source>
</reference>
<evidence type="ECO:0000313" key="2">
    <source>
        <dbReference type="EnsemblMetazoa" id="AEPI015506-PA"/>
    </source>
</evidence>
<keyword evidence="3" id="KW-1185">Reference proteome</keyword>
<evidence type="ECO:0000313" key="3">
    <source>
        <dbReference type="Proteomes" id="UP000075885"/>
    </source>
</evidence>
<accession>A0A9I3FHB8</accession>